<evidence type="ECO:0000259" key="1">
    <source>
        <dbReference type="PROSITE" id="PS51708"/>
    </source>
</evidence>
<protein>
    <recommendedName>
        <fullName evidence="1">CHAD domain-containing protein</fullName>
    </recommendedName>
</protein>
<dbReference type="InterPro" id="IPR007899">
    <property type="entry name" value="CHAD_dom"/>
</dbReference>
<dbReference type="PANTHER" id="PTHR39339:SF1">
    <property type="entry name" value="CHAD DOMAIN-CONTAINING PROTEIN"/>
    <property type="match status" value="1"/>
</dbReference>
<dbReference type="EMBL" id="BAAFGK010000004">
    <property type="protein sequence ID" value="GAB0056843.1"/>
    <property type="molecule type" value="Genomic_DNA"/>
</dbReference>
<accession>A0ABQ0C7I8</accession>
<dbReference type="RefSeq" id="WP_420904563.1">
    <property type="nucleotide sequence ID" value="NZ_BAAFGK010000004.1"/>
</dbReference>
<dbReference type="PANTHER" id="PTHR39339">
    <property type="entry name" value="SLR1444 PROTEIN"/>
    <property type="match status" value="1"/>
</dbReference>
<name>A0ABQ0C7I8_9PROT</name>
<dbReference type="SMART" id="SM00880">
    <property type="entry name" value="CHAD"/>
    <property type="match status" value="1"/>
</dbReference>
<feature type="domain" description="CHAD" evidence="1">
    <location>
        <begin position="20"/>
        <end position="311"/>
    </location>
</feature>
<proteinExistence type="predicted"/>
<evidence type="ECO:0000313" key="2">
    <source>
        <dbReference type="EMBL" id="GAB0056843.1"/>
    </source>
</evidence>
<comment type="caution">
    <text evidence="2">The sequence shown here is derived from an EMBL/GenBank/DDBJ whole genome shotgun (WGS) entry which is preliminary data.</text>
</comment>
<keyword evidence="3" id="KW-1185">Reference proteome</keyword>
<dbReference type="Proteomes" id="UP001628193">
    <property type="component" value="Unassembled WGS sequence"/>
</dbReference>
<reference evidence="2 3" key="1">
    <citation type="submission" date="2024-09" db="EMBL/GenBank/DDBJ databases">
        <title>Draft genome sequence of Candidatus Magnetaquicoccaceae bacterium FCR-1.</title>
        <authorList>
            <person name="Shimoshige H."/>
            <person name="Shimamura S."/>
            <person name="Taoka A."/>
            <person name="Kobayashi H."/>
            <person name="Maekawa T."/>
        </authorList>
    </citation>
    <scope>NUCLEOTIDE SEQUENCE [LARGE SCALE GENOMIC DNA]</scope>
    <source>
        <strain evidence="2 3">FCR-1</strain>
    </source>
</reference>
<sequence>MSETNMNATAKSKGAALKDKQTTGEAFGLILNHNFGALREWAPVAYRGDEIEGVHQARVSLRRMRSALGLFRKAIPRSITDPWGVEMSWIASTMGAARDLDVFISEGLKVTAGKIPLESGEKKLTALAIERREEAYRQVRAMMDSDRYKKFMRAFPRWLDDAGWQDLNDLPEDIRRRMNRGIRLYAASVLNKRMSMTLGYGERIDEMDHVELHALRIECKKLRYALEFFLPLFAEKGMASFTLHLKGLQDILGVMNDVSVMPGLLEKILAGSTDLETLQYAGAIIGWRSRQYEEVRGQLNARWEEFASSAMPWMK</sequence>
<dbReference type="Gene3D" id="1.40.20.10">
    <property type="entry name" value="CHAD domain"/>
    <property type="match status" value="1"/>
</dbReference>
<organism evidence="2 3">
    <name type="scientific">Candidatus Magnetaquiglobus chichijimensis</name>
    <dbReference type="NCBI Taxonomy" id="3141448"/>
    <lineage>
        <taxon>Bacteria</taxon>
        <taxon>Pseudomonadati</taxon>
        <taxon>Pseudomonadota</taxon>
        <taxon>Magnetococcia</taxon>
        <taxon>Magnetococcales</taxon>
        <taxon>Candidatus Magnetaquicoccaceae</taxon>
        <taxon>Candidatus Magnetaquiglobus</taxon>
    </lineage>
</organism>
<dbReference type="PROSITE" id="PS51708">
    <property type="entry name" value="CHAD"/>
    <property type="match status" value="1"/>
</dbReference>
<dbReference type="InterPro" id="IPR038186">
    <property type="entry name" value="CHAD_dom_sf"/>
</dbReference>
<dbReference type="Pfam" id="PF05235">
    <property type="entry name" value="CHAD"/>
    <property type="match status" value="1"/>
</dbReference>
<gene>
    <name evidence="2" type="ORF">SIID45300_01158</name>
</gene>
<evidence type="ECO:0000313" key="3">
    <source>
        <dbReference type="Proteomes" id="UP001628193"/>
    </source>
</evidence>